<dbReference type="PROSITE" id="PS50263">
    <property type="entry name" value="CN_HYDROLASE"/>
    <property type="match status" value="1"/>
</dbReference>
<dbReference type="PANTHER" id="PTHR43674:SF2">
    <property type="entry name" value="BETA-UREIDOPROPIONASE"/>
    <property type="match status" value="1"/>
</dbReference>
<gene>
    <name evidence="3" type="ORF">Pfl04_01210</name>
</gene>
<keyword evidence="1" id="KW-0378">Hydrolase</keyword>
<evidence type="ECO:0000313" key="3">
    <source>
        <dbReference type="EMBL" id="GIG71717.1"/>
    </source>
</evidence>
<dbReference type="Pfam" id="PF00795">
    <property type="entry name" value="CN_hydrolase"/>
    <property type="match status" value="1"/>
</dbReference>
<reference evidence="3" key="1">
    <citation type="submission" date="2021-01" db="EMBL/GenBank/DDBJ databases">
        <title>Whole genome shotgun sequence of Planosporangium flavigriseum NBRC 105377.</title>
        <authorList>
            <person name="Komaki H."/>
            <person name="Tamura T."/>
        </authorList>
    </citation>
    <scope>NUCLEOTIDE SEQUENCE</scope>
    <source>
        <strain evidence="3">NBRC 105377</strain>
    </source>
</reference>
<dbReference type="GO" id="GO:0016811">
    <property type="term" value="F:hydrolase activity, acting on carbon-nitrogen (but not peptide) bonds, in linear amides"/>
    <property type="evidence" value="ECO:0007669"/>
    <property type="project" value="TreeGrafter"/>
</dbReference>
<protein>
    <recommendedName>
        <fullName evidence="2">CN hydrolase domain-containing protein</fullName>
    </recommendedName>
</protein>
<dbReference type="InterPro" id="IPR003010">
    <property type="entry name" value="C-N_Hydrolase"/>
</dbReference>
<dbReference type="InterPro" id="IPR050345">
    <property type="entry name" value="Aliph_Amidase/BUP"/>
</dbReference>
<comment type="caution">
    <text evidence="3">The sequence shown here is derived from an EMBL/GenBank/DDBJ whole genome shotgun (WGS) entry which is preliminary data.</text>
</comment>
<evidence type="ECO:0000256" key="1">
    <source>
        <dbReference type="ARBA" id="ARBA00022801"/>
    </source>
</evidence>
<dbReference type="RefSeq" id="WP_168076253.1">
    <property type="nucleotide sequence ID" value="NZ_BAAAQJ010000026.1"/>
</dbReference>
<accession>A0A8J3PJE1</accession>
<dbReference type="AlphaFoldDB" id="A0A8J3PJE1"/>
<name>A0A8J3PJE1_9ACTN</name>
<dbReference type="Proteomes" id="UP000653674">
    <property type="component" value="Unassembled WGS sequence"/>
</dbReference>
<dbReference type="SUPFAM" id="SSF56317">
    <property type="entry name" value="Carbon-nitrogen hydrolase"/>
    <property type="match status" value="1"/>
</dbReference>
<dbReference type="EMBL" id="BONU01000001">
    <property type="protein sequence ID" value="GIG71717.1"/>
    <property type="molecule type" value="Genomic_DNA"/>
</dbReference>
<keyword evidence="4" id="KW-1185">Reference proteome</keyword>
<dbReference type="InterPro" id="IPR036526">
    <property type="entry name" value="C-N_Hydrolase_sf"/>
</dbReference>
<dbReference type="PANTHER" id="PTHR43674">
    <property type="entry name" value="NITRILASE C965.09-RELATED"/>
    <property type="match status" value="1"/>
</dbReference>
<dbReference type="CDD" id="cd07197">
    <property type="entry name" value="nitrilase"/>
    <property type="match status" value="1"/>
</dbReference>
<evidence type="ECO:0000259" key="2">
    <source>
        <dbReference type="PROSITE" id="PS50263"/>
    </source>
</evidence>
<feature type="domain" description="CN hydrolase" evidence="2">
    <location>
        <begin position="2"/>
        <end position="260"/>
    </location>
</feature>
<proteinExistence type="predicted"/>
<sequence length="304" mass="33282">MVKVAAVQLEAVLADVDANLAACERLATQAGEAGAKIIALPEFFTTGIGFDERLAYTALPIDGPATKLLTSLAARFEAMVGGSFMCADTDGHVRNKYVLAGPDGVIGVHDKDLPTMWENAFYVGGHDDGVIDAGTHTIGAAVCWELMRTQTVRRLRERVDLVMAGSGWWSVPPWMPGYRRWERDNEATARTAAATFARFVGAPVIHAAHAGTLECAMPWMPMRYRGHFEGSALITDADGTVLAERSRHDGEGIVLADITLGRQQPSLTPPPTFWLHRRGPVAAFAWNFQRLHGRRWYRNNVRAS</sequence>
<organism evidence="3 4">
    <name type="scientific">Planosporangium flavigriseum</name>
    <dbReference type="NCBI Taxonomy" id="373681"/>
    <lineage>
        <taxon>Bacteria</taxon>
        <taxon>Bacillati</taxon>
        <taxon>Actinomycetota</taxon>
        <taxon>Actinomycetes</taxon>
        <taxon>Micromonosporales</taxon>
        <taxon>Micromonosporaceae</taxon>
        <taxon>Planosporangium</taxon>
    </lineage>
</organism>
<dbReference type="Gene3D" id="3.60.110.10">
    <property type="entry name" value="Carbon-nitrogen hydrolase"/>
    <property type="match status" value="1"/>
</dbReference>
<evidence type="ECO:0000313" key="4">
    <source>
        <dbReference type="Proteomes" id="UP000653674"/>
    </source>
</evidence>